<dbReference type="SMART" id="SM00729">
    <property type="entry name" value="Elp3"/>
    <property type="match status" value="1"/>
</dbReference>
<keyword evidence="12 15" id="KW-0411">Iron-sulfur</keyword>
<evidence type="ECO:0000256" key="15">
    <source>
        <dbReference type="RuleBase" id="RU368081"/>
    </source>
</evidence>
<keyword evidence="10 15" id="KW-1133">Transmembrane helix</keyword>
<evidence type="ECO:0000256" key="6">
    <source>
        <dbReference type="ARBA" id="ARBA00022691"/>
    </source>
</evidence>
<dbReference type="GeneID" id="117650611"/>
<evidence type="ECO:0000259" key="18">
    <source>
        <dbReference type="PROSITE" id="PS51918"/>
    </source>
</evidence>
<dbReference type="Gene3D" id="3.40.50.12160">
    <property type="entry name" value="Methylthiotransferase, N-terminal domain"/>
    <property type="match status" value="1"/>
</dbReference>
<dbReference type="GO" id="GO:0005789">
    <property type="term" value="C:endoplasmic reticulum membrane"/>
    <property type="evidence" value="ECO:0007669"/>
    <property type="project" value="UniProtKB-SubCell"/>
</dbReference>
<dbReference type="InterPro" id="IPR023404">
    <property type="entry name" value="rSAM_horseshoe"/>
</dbReference>
<evidence type="ECO:0000256" key="9">
    <source>
        <dbReference type="ARBA" id="ARBA00022723"/>
    </source>
</evidence>
<dbReference type="Pfam" id="PF04055">
    <property type="entry name" value="Radical_SAM"/>
    <property type="match status" value="1"/>
</dbReference>
<accession>A0A6P8ZY55</accession>
<evidence type="ECO:0000313" key="20">
    <source>
        <dbReference type="RefSeq" id="XP_034250050.1"/>
    </source>
</evidence>
<feature type="domain" description="MTTase N-terminal" evidence="17">
    <location>
        <begin position="58"/>
        <end position="166"/>
    </location>
</feature>
<dbReference type="SFLD" id="SFLDS00029">
    <property type="entry name" value="Radical_SAM"/>
    <property type="match status" value="1"/>
</dbReference>
<dbReference type="InterPro" id="IPR038135">
    <property type="entry name" value="Methylthiotransferase_N_sf"/>
</dbReference>
<proteinExistence type="inferred from homology"/>
<protein>
    <recommendedName>
        <fullName evidence="15">tRNA-t(6)A37 methylthiotransferase</fullName>
        <ecNumber evidence="15">2.8.4.5</ecNumber>
    </recommendedName>
</protein>
<keyword evidence="11 15" id="KW-0408">Iron</keyword>
<dbReference type="NCBIfam" id="TIGR00089">
    <property type="entry name" value="MiaB/RimO family radical SAM methylthiotransferase"/>
    <property type="match status" value="1"/>
</dbReference>
<dbReference type="CDD" id="cd01335">
    <property type="entry name" value="Radical_SAM"/>
    <property type="match status" value="1"/>
</dbReference>
<keyword evidence="4 15" id="KW-0004">4Fe-4S</keyword>
<dbReference type="NCBIfam" id="TIGR01578">
    <property type="entry name" value="MiaB-like-B"/>
    <property type="match status" value="1"/>
</dbReference>
<dbReference type="PROSITE" id="PS51918">
    <property type="entry name" value="RADICAL_SAM"/>
    <property type="match status" value="1"/>
</dbReference>
<comment type="catalytic activity">
    <reaction evidence="14 15">
        <text>N(6)-L-threonylcarbamoyladenosine(37) in tRNA + (sulfur carrier)-SH + AH2 + 2 S-adenosyl-L-methionine = 2-methylsulfanyl-N(6)-L-threonylcarbamoyladenosine(37) in tRNA + (sulfur carrier)-H + 5'-deoxyadenosine + L-methionine + A + S-adenosyl-L-homocysteine + 2 H(+)</text>
        <dbReference type="Rhea" id="RHEA:37075"/>
        <dbReference type="Rhea" id="RHEA-COMP:10163"/>
        <dbReference type="Rhea" id="RHEA-COMP:11092"/>
        <dbReference type="Rhea" id="RHEA-COMP:14737"/>
        <dbReference type="Rhea" id="RHEA-COMP:14739"/>
        <dbReference type="ChEBI" id="CHEBI:13193"/>
        <dbReference type="ChEBI" id="CHEBI:15378"/>
        <dbReference type="ChEBI" id="CHEBI:17319"/>
        <dbReference type="ChEBI" id="CHEBI:17499"/>
        <dbReference type="ChEBI" id="CHEBI:29917"/>
        <dbReference type="ChEBI" id="CHEBI:57844"/>
        <dbReference type="ChEBI" id="CHEBI:57856"/>
        <dbReference type="ChEBI" id="CHEBI:59789"/>
        <dbReference type="ChEBI" id="CHEBI:64428"/>
        <dbReference type="ChEBI" id="CHEBI:74418"/>
        <dbReference type="ChEBI" id="CHEBI:74420"/>
        <dbReference type="EC" id="2.8.4.5"/>
    </reaction>
</comment>
<comment type="similarity">
    <text evidence="3 15">Belongs to the methylthiotransferase family. CDKAL1 subfamily.</text>
</comment>
<dbReference type="GO" id="GO:0051539">
    <property type="term" value="F:4 iron, 4 sulfur cluster binding"/>
    <property type="evidence" value="ECO:0007669"/>
    <property type="project" value="UniProtKB-UniRule"/>
</dbReference>
<dbReference type="PROSITE" id="PS51449">
    <property type="entry name" value="MTTASE_N"/>
    <property type="match status" value="1"/>
</dbReference>
<evidence type="ECO:0000256" key="1">
    <source>
        <dbReference type="ARBA" id="ARBA00002399"/>
    </source>
</evidence>
<evidence type="ECO:0000256" key="4">
    <source>
        <dbReference type="ARBA" id="ARBA00022485"/>
    </source>
</evidence>
<dbReference type="FunFam" id="3.80.30.20:FF:000002">
    <property type="entry name" value="threonylcarbamoyladenosine tRNA methylthiotransferase isoform X2"/>
    <property type="match status" value="1"/>
</dbReference>
<keyword evidence="19" id="KW-1185">Reference proteome</keyword>
<dbReference type="PROSITE" id="PS01278">
    <property type="entry name" value="MTTASE_RADICAL"/>
    <property type="match status" value="1"/>
</dbReference>
<keyword evidence="13 15" id="KW-0472">Membrane</keyword>
<evidence type="ECO:0000313" key="19">
    <source>
        <dbReference type="Proteomes" id="UP000515158"/>
    </source>
</evidence>
<comment type="subcellular location">
    <subcellularLocation>
        <location evidence="15">Endoplasmic reticulum membrane</location>
        <topology evidence="15">Single-pass membrane protein</topology>
    </subcellularLocation>
    <subcellularLocation>
        <location evidence="2">Membrane</location>
        <topology evidence="2">Single-pass membrane protein</topology>
    </subcellularLocation>
</comment>
<evidence type="ECO:0000256" key="10">
    <source>
        <dbReference type="ARBA" id="ARBA00022989"/>
    </source>
</evidence>
<dbReference type="InterPro" id="IPR005839">
    <property type="entry name" value="Methylthiotransferase"/>
</dbReference>
<evidence type="ECO:0000256" key="13">
    <source>
        <dbReference type="ARBA" id="ARBA00023136"/>
    </source>
</evidence>
<dbReference type="AlphaFoldDB" id="A0A6P8ZY55"/>
<evidence type="ECO:0000256" key="14">
    <source>
        <dbReference type="ARBA" id="ARBA00051661"/>
    </source>
</evidence>
<evidence type="ECO:0000256" key="8">
    <source>
        <dbReference type="ARBA" id="ARBA00022694"/>
    </source>
</evidence>
<keyword evidence="8 15" id="KW-0819">tRNA processing</keyword>
<dbReference type="InterPro" id="IPR058240">
    <property type="entry name" value="rSAM_sf"/>
</dbReference>
<dbReference type="PANTHER" id="PTHR11918">
    <property type="entry name" value="RADICAL SAM PROTEINS"/>
    <property type="match status" value="1"/>
</dbReference>
<dbReference type="FunFam" id="3.40.50.12160:FF:000005">
    <property type="entry name" value="threonylcarbamoyladenosine tRNA methylthiotransferase isoform X1"/>
    <property type="match status" value="1"/>
</dbReference>
<feature type="domain" description="TRAM" evidence="16">
    <location>
        <begin position="426"/>
        <end position="488"/>
    </location>
</feature>
<organism evidence="20">
    <name type="scientific">Thrips palmi</name>
    <name type="common">Melon thrips</name>
    <dbReference type="NCBI Taxonomy" id="161013"/>
    <lineage>
        <taxon>Eukaryota</taxon>
        <taxon>Metazoa</taxon>
        <taxon>Ecdysozoa</taxon>
        <taxon>Arthropoda</taxon>
        <taxon>Hexapoda</taxon>
        <taxon>Insecta</taxon>
        <taxon>Pterygota</taxon>
        <taxon>Neoptera</taxon>
        <taxon>Paraneoptera</taxon>
        <taxon>Thysanoptera</taxon>
        <taxon>Terebrantia</taxon>
        <taxon>Thripoidea</taxon>
        <taxon>Thripidae</taxon>
        <taxon>Thrips</taxon>
    </lineage>
</organism>
<name>A0A6P8ZY55_THRPL</name>
<dbReference type="InterPro" id="IPR006638">
    <property type="entry name" value="Elp3/MiaA/NifB-like_rSAM"/>
</dbReference>
<dbReference type="PROSITE" id="PS50926">
    <property type="entry name" value="TRAM"/>
    <property type="match status" value="1"/>
</dbReference>
<evidence type="ECO:0000259" key="16">
    <source>
        <dbReference type="PROSITE" id="PS50926"/>
    </source>
</evidence>
<dbReference type="Gene3D" id="3.80.30.20">
    <property type="entry name" value="tm_1862 like domain"/>
    <property type="match status" value="1"/>
</dbReference>
<dbReference type="InterPro" id="IPR007197">
    <property type="entry name" value="rSAM"/>
</dbReference>
<dbReference type="Pfam" id="PF00919">
    <property type="entry name" value="UPF0004"/>
    <property type="match status" value="1"/>
</dbReference>
<dbReference type="GO" id="GO:0046872">
    <property type="term" value="F:metal ion binding"/>
    <property type="evidence" value="ECO:0007669"/>
    <property type="project" value="UniProtKB-UniRule"/>
</dbReference>
<dbReference type="GO" id="GO:0035598">
    <property type="term" value="F:tRNA (N(6)-L-threonylcarbamoyladenosine(37)-C(2))-methylthiotransferase activity"/>
    <property type="evidence" value="ECO:0007669"/>
    <property type="project" value="UniProtKB-UniRule"/>
</dbReference>
<evidence type="ECO:0000256" key="11">
    <source>
        <dbReference type="ARBA" id="ARBA00023004"/>
    </source>
</evidence>
<dbReference type="InParanoid" id="A0A6P8ZY55"/>
<keyword evidence="5 15" id="KW-0808">Transferase</keyword>
<dbReference type="Proteomes" id="UP000515158">
    <property type="component" value="Unplaced"/>
</dbReference>
<evidence type="ECO:0000256" key="2">
    <source>
        <dbReference type="ARBA" id="ARBA00004167"/>
    </source>
</evidence>
<dbReference type="InterPro" id="IPR013848">
    <property type="entry name" value="Methylthiotransferase_N"/>
</dbReference>
<dbReference type="EC" id="2.8.4.5" evidence="15"/>
<dbReference type="InterPro" id="IPR002792">
    <property type="entry name" value="TRAM_dom"/>
</dbReference>
<feature type="transmembrane region" description="Helical" evidence="15">
    <location>
        <begin position="539"/>
        <end position="560"/>
    </location>
</feature>
<dbReference type="SUPFAM" id="SSF102114">
    <property type="entry name" value="Radical SAM enzymes"/>
    <property type="match status" value="1"/>
</dbReference>
<feature type="domain" description="Radical SAM core" evidence="18">
    <location>
        <begin position="191"/>
        <end position="428"/>
    </location>
</feature>
<keyword evidence="7 15" id="KW-0812">Transmembrane</keyword>
<comment type="cofactor">
    <cofactor evidence="15">
        <name>[4Fe-4S] cluster</name>
        <dbReference type="ChEBI" id="CHEBI:49883"/>
    </cofactor>
    <text evidence="15">Binds 1 or 2 [4Fe-4S] cluster. One cluster is coordinated with 3 cysteines and an exchangeable S-adenosyl-L-methionine.</text>
</comment>
<dbReference type="PANTHER" id="PTHR11918:SF45">
    <property type="entry name" value="THREONYLCARBAMOYLADENOSINE TRNA METHYLTHIOTRANSFERASE"/>
    <property type="match status" value="1"/>
</dbReference>
<keyword evidence="15" id="KW-0256">Endoplasmic reticulum</keyword>
<sequence>MPGVCDEIIDDIEDLISAQDITPKERYSSRRTVTYRAKKRQEDNDVEPENLPEIPGTARVFVKTWGCTHNSSDSEYMAGQLAAYGYNLIDIKEDAHLWLLNSCTVKNPAEDHFRNEISDAKRLGKRVVLAGCVPQGAPKADYLRGLSVIGVQQIDRVVEVVEETLKGNSVRFLGQKKASGRKLGGASLELPKVRRNDLIEIIAINTGCLNQCTYCKTKHARGDLGSYPPDEIVARALQSFSEGVKEIWLTSEDTGTYGRDLGTSLPELLWRLVNIIPDGCMLRIGMTNPPYILEHLEEMAKILSHPRVYSFLHVPVQSGSDAVLTDMKREYCRKDFENVVDFLKERVPGVTIATDIICGFPSETEADFEESIDLCAKYKFPSLFINQFYPRPGTPAAKMPRVATTQEVKKRTKKLSELFQSYEPYGHKLGEIQDVLVTELSHDKKHYVGHNKFYEQVLVPQDPKMFGQMIRVKIIGTQKHCMIAEPLESLDKVQSEPAVTVVNNTVRLRTNDSTLRPKFSMTEGNISVQTERINGSFKLIVLPLLFLGLTLIIRVVWVLMSRSSVTS</sequence>
<evidence type="ECO:0000256" key="12">
    <source>
        <dbReference type="ARBA" id="ARBA00023014"/>
    </source>
</evidence>
<dbReference type="InterPro" id="IPR020612">
    <property type="entry name" value="Methylthiotransferase_CS"/>
</dbReference>
<dbReference type="FunCoup" id="A0A6P8ZY55">
    <property type="interactions" value="1987"/>
</dbReference>
<reference evidence="20" key="1">
    <citation type="submission" date="2025-08" db="UniProtKB">
        <authorList>
            <consortium name="RefSeq"/>
        </authorList>
    </citation>
    <scope>IDENTIFICATION</scope>
    <source>
        <tissue evidence="20">Total insect</tissue>
    </source>
</reference>
<evidence type="ECO:0000256" key="3">
    <source>
        <dbReference type="ARBA" id="ARBA00008616"/>
    </source>
</evidence>
<evidence type="ECO:0000259" key="17">
    <source>
        <dbReference type="PROSITE" id="PS51449"/>
    </source>
</evidence>
<keyword evidence="6 15" id="KW-0949">S-adenosyl-L-methionine</keyword>
<dbReference type="SFLD" id="SFLDG01082">
    <property type="entry name" value="B12-binding_domain_containing"/>
    <property type="match status" value="1"/>
</dbReference>
<dbReference type="InterPro" id="IPR006466">
    <property type="entry name" value="MiaB-like_arc_euk"/>
</dbReference>
<keyword evidence="9 15" id="KW-0479">Metal-binding</keyword>
<evidence type="ECO:0000256" key="5">
    <source>
        <dbReference type="ARBA" id="ARBA00022679"/>
    </source>
</evidence>
<evidence type="ECO:0000256" key="7">
    <source>
        <dbReference type="ARBA" id="ARBA00022692"/>
    </source>
</evidence>
<comment type="function">
    <text evidence="1 15">Catalyzes the methylthiolation of N6-threonylcarbamoyladenosine (t(6)A), leading to the formation of 2-methylthio-N6-threonylcarbamoyladenosine (ms(2)t(6)A) at position 37 in tRNAs that read codons beginning with adenine.</text>
</comment>
<dbReference type="RefSeq" id="XP_034250050.1">
    <property type="nucleotide sequence ID" value="XM_034394159.1"/>
</dbReference>
<dbReference type="KEGG" id="tpal:117650611"/>
<gene>
    <name evidence="20" type="primary">LOC117650611</name>
</gene>
<dbReference type="OrthoDB" id="1730074at2759"/>